<dbReference type="Proteomes" id="UP001274896">
    <property type="component" value="Unassembled WGS sequence"/>
</dbReference>
<evidence type="ECO:0000313" key="2">
    <source>
        <dbReference type="Proteomes" id="UP001274896"/>
    </source>
</evidence>
<accession>A0AAE0QBG1</accession>
<evidence type="ECO:0000313" key="1">
    <source>
        <dbReference type="EMBL" id="KAK3517608.1"/>
    </source>
</evidence>
<proteinExistence type="predicted"/>
<protein>
    <recommendedName>
        <fullName evidence="3">Reverse transcriptase</fullName>
    </recommendedName>
</protein>
<reference evidence="1" key="1">
    <citation type="submission" date="2023-06" db="EMBL/GenBank/DDBJ databases">
        <title>Male Hemibagrus guttatus genome.</title>
        <authorList>
            <person name="Bian C."/>
        </authorList>
    </citation>
    <scope>NUCLEOTIDE SEQUENCE</scope>
    <source>
        <strain evidence="1">Male_cb2023</strain>
        <tissue evidence="1">Muscle</tissue>
    </source>
</reference>
<sequence>MDAPSKFFFSSEQKNGQKSFIHAVQIESVDVLLEPTEIRKQTVHFYSKLYSRGRSGAQIVEESFLKDLPKLSEQAARELDGELTLAELHKAPQGMENGRAPGIDGLPVEFYKAFWAVIRQDVLEVLRDSMNVGQLPLSCRRAVLTLLPKKGDLIHLKN</sequence>
<organism evidence="1 2">
    <name type="scientific">Hemibagrus guttatus</name>
    <dbReference type="NCBI Taxonomy" id="175788"/>
    <lineage>
        <taxon>Eukaryota</taxon>
        <taxon>Metazoa</taxon>
        <taxon>Chordata</taxon>
        <taxon>Craniata</taxon>
        <taxon>Vertebrata</taxon>
        <taxon>Euteleostomi</taxon>
        <taxon>Actinopterygii</taxon>
        <taxon>Neopterygii</taxon>
        <taxon>Teleostei</taxon>
        <taxon>Ostariophysi</taxon>
        <taxon>Siluriformes</taxon>
        <taxon>Bagridae</taxon>
        <taxon>Hemibagrus</taxon>
    </lineage>
</organism>
<dbReference type="EMBL" id="JAUCMX010000018">
    <property type="protein sequence ID" value="KAK3517608.1"/>
    <property type="molecule type" value="Genomic_DNA"/>
</dbReference>
<dbReference type="AlphaFoldDB" id="A0AAE0QBG1"/>
<comment type="caution">
    <text evidence="1">The sequence shown here is derived from an EMBL/GenBank/DDBJ whole genome shotgun (WGS) entry which is preliminary data.</text>
</comment>
<name>A0AAE0QBG1_9TELE</name>
<gene>
    <name evidence="1" type="ORF">QTP70_012967</name>
</gene>
<dbReference type="PANTHER" id="PTHR19446">
    <property type="entry name" value="REVERSE TRANSCRIPTASES"/>
    <property type="match status" value="1"/>
</dbReference>
<evidence type="ECO:0008006" key="3">
    <source>
        <dbReference type="Google" id="ProtNLM"/>
    </source>
</evidence>
<keyword evidence="2" id="KW-1185">Reference proteome</keyword>